<comment type="subunit">
    <text evidence="2">Component of the RNA polymerase III (Pol III) complex consisting of 17 subunits.</text>
</comment>
<dbReference type="GO" id="GO:0003697">
    <property type="term" value="F:single-stranded DNA binding"/>
    <property type="evidence" value="ECO:0007669"/>
    <property type="project" value="UniProtKB-UniRule"/>
</dbReference>
<comment type="subcellular location">
    <subcellularLocation>
        <location evidence="2">Nucleus</location>
    </subcellularLocation>
</comment>
<dbReference type="EMBL" id="KZ992927">
    <property type="protein sequence ID" value="RKP06220.1"/>
    <property type="molecule type" value="Genomic_DNA"/>
</dbReference>
<name>A0A4P9XLT2_9FUNG</name>
<keyword evidence="2" id="KW-0539">Nucleus</keyword>
<reference evidence="6" key="2">
    <citation type="submission" date="2018-07" db="EMBL/GenBank/DDBJ databases">
        <title>Leveraging single-cell genomics to expand the Fungal Tree of Life.</title>
        <authorList>
            <consortium name="DOE Joint Genome Institute"/>
            <person name="Ahrendt S.R."/>
            <person name="Quandt C.A."/>
            <person name="Ciobanu D."/>
            <person name="Clum A."/>
            <person name="Salamov A."/>
            <person name="Andreopoulos B."/>
            <person name="Cheng J.-F."/>
            <person name="Woyke T."/>
            <person name="Pelin A."/>
            <person name="Henrissat B."/>
            <person name="Reynolds N."/>
            <person name="Benny G.L."/>
            <person name="Smith M.E."/>
            <person name="James T.Y."/>
            <person name="Grigoriev I.V."/>
        </authorList>
    </citation>
    <scope>NUCLEOTIDE SEQUENCE</scope>
    <source>
        <strain evidence="6">RSA 1356</strain>
    </source>
</reference>
<keyword evidence="8" id="KW-1185">Reference proteome</keyword>
<comment type="function">
    <text evidence="1 2">DNA-dependent RNA polymerase catalyzes the transcription of DNA into RNA using the four ribonucleoside triphosphates as substrates. Specific core component of RNA polymerase III which synthesizes small RNAs, such as 5S rRNA and tRNAs.</text>
</comment>
<evidence type="ECO:0000256" key="1">
    <source>
        <dbReference type="ARBA" id="ARBA00025127"/>
    </source>
</evidence>
<dbReference type="InterPro" id="IPR013197">
    <property type="entry name" value="RNA_pol_III_RPC82-rel_HTH"/>
</dbReference>
<dbReference type="EMBL" id="KZ992850">
    <property type="protein sequence ID" value="RKP06610.1"/>
    <property type="molecule type" value="Genomic_DNA"/>
</dbReference>
<keyword evidence="2" id="KW-0240">DNA-directed RNA polymerase</keyword>
<keyword evidence="2" id="KW-0804">Transcription</keyword>
<accession>A0A4P9XLT2</accession>
<dbReference type="PANTHER" id="PTHR12949:SF0">
    <property type="entry name" value="DNA-DIRECTED RNA POLYMERASE III SUBUNIT RPC3"/>
    <property type="match status" value="1"/>
</dbReference>
<dbReference type="STRING" id="78915.A0A4P9XLT2"/>
<feature type="coiled-coil region" evidence="3">
    <location>
        <begin position="183"/>
        <end position="210"/>
    </location>
</feature>
<dbReference type="Pfam" id="PF08221">
    <property type="entry name" value="HTH_9"/>
    <property type="match status" value="1"/>
</dbReference>
<evidence type="ECO:0000259" key="5">
    <source>
        <dbReference type="Pfam" id="PF08221"/>
    </source>
</evidence>
<dbReference type="Proteomes" id="UP000271241">
    <property type="component" value="Unassembled WGS sequence"/>
</dbReference>
<evidence type="ECO:0000313" key="7">
    <source>
        <dbReference type="EMBL" id="RKP06610.1"/>
    </source>
</evidence>
<feature type="domain" description="RNA polymerase III subunit RPC82-related helix-turn-helix" evidence="5">
    <location>
        <begin position="10"/>
        <end position="66"/>
    </location>
</feature>
<keyword evidence="3" id="KW-0175">Coiled coil</keyword>
<evidence type="ECO:0000256" key="2">
    <source>
        <dbReference type="RuleBase" id="RU367076"/>
    </source>
</evidence>
<dbReference type="GO" id="GO:0005666">
    <property type="term" value="C:RNA polymerase III complex"/>
    <property type="evidence" value="ECO:0007669"/>
    <property type="project" value="UniProtKB-UniRule"/>
</dbReference>
<dbReference type="InterPro" id="IPR039748">
    <property type="entry name" value="RPC3"/>
</dbReference>
<sequence length="397" mass="44995">MSLTEIRLWKDVLDEQFGAIVSTIGVQLVRRGRQTFAFLVRETGLEPGQAREALVVLIQHRLVWYYTATEGTRTVAYYQARPGVLYDRLRLGTVVYCATQWFEAEGANIVRAVLINGVMTLPQVIRKLAGTRPKLDRKAAITRAFTQLVGERFLVAVQPQDTQIKFDHDVLDDEQRLDKIDALPTAKQVAEVQQERINREEEERRSENITGLKRKLAHEMDEVAAPESKRHALGADIAAEVDKAVYFGVHFERFSIRQRNQQIVRYFSERVNRAAGGVINTLLTLVEPHIYSLRDPRSVAKSVMQVGHHLPASVDMQGAMVFDDHFSGRVRPKNELVEEFLSVMQQDSSGILLRTDSRGGGEFAIYILLRSFGRQRANNETSVLFLDASVYTIRQGS</sequence>
<evidence type="ECO:0000313" key="6">
    <source>
        <dbReference type="EMBL" id="RKP06220.1"/>
    </source>
</evidence>
<dbReference type="InterPro" id="IPR036388">
    <property type="entry name" value="WH-like_DNA-bd_sf"/>
</dbReference>
<dbReference type="InterPro" id="IPR008806">
    <property type="entry name" value="RNA_pol_III_Rpc82_C"/>
</dbReference>
<organism evidence="6 8">
    <name type="scientific">Thamnocephalis sphaerospora</name>
    <dbReference type="NCBI Taxonomy" id="78915"/>
    <lineage>
        <taxon>Eukaryota</taxon>
        <taxon>Fungi</taxon>
        <taxon>Fungi incertae sedis</taxon>
        <taxon>Zoopagomycota</taxon>
        <taxon>Zoopagomycotina</taxon>
        <taxon>Zoopagomycetes</taxon>
        <taxon>Zoopagales</taxon>
        <taxon>Sigmoideomycetaceae</taxon>
        <taxon>Thamnocephalis</taxon>
    </lineage>
</organism>
<evidence type="ECO:0000256" key="3">
    <source>
        <dbReference type="SAM" id="Coils"/>
    </source>
</evidence>
<dbReference type="OrthoDB" id="272392at2759"/>
<dbReference type="Pfam" id="PF05645">
    <property type="entry name" value="RNA_pol_Rpc82"/>
    <property type="match status" value="1"/>
</dbReference>
<protein>
    <recommendedName>
        <fullName evidence="2">DNA-directed RNA polymerase III subunit RPC3</fullName>
        <shortName evidence="2">RNA polymerase III subunit C3</shortName>
    </recommendedName>
</protein>
<gene>
    <name evidence="7" type="ORF">THASP1DRAFT_31572</name>
    <name evidence="6" type="ORF">THASP1DRAFT_31957</name>
</gene>
<evidence type="ECO:0000259" key="4">
    <source>
        <dbReference type="Pfam" id="PF05645"/>
    </source>
</evidence>
<feature type="domain" description="RNA polymerase III Rpc82 C -terminal" evidence="4">
    <location>
        <begin position="144"/>
        <end position="365"/>
    </location>
</feature>
<evidence type="ECO:0000313" key="8">
    <source>
        <dbReference type="Proteomes" id="UP000271241"/>
    </source>
</evidence>
<dbReference type="PANTHER" id="PTHR12949">
    <property type="entry name" value="RNA POLYMERASE III DNA DIRECTED -RELATED"/>
    <property type="match status" value="1"/>
</dbReference>
<dbReference type="AlphaFoldDB" id="A0A4P9XLT2"/>
<comment type="similarity">
    <text evidence="2">Belongs to the RNA polymerase beta chain family.</text>
</comment>
<reference evidence="8" key="1">
    <citation type="journal article" date="2018" name="Nat. Microbiol.">
        <title>Leveraging single-cell genomics to expand the fungal tree of life.</title>
        <authorList>
            <person name="Ahrendt S.R."/>
            <person name="Quandt C.A."/>
            <person name="Ciobanu D."/>
            <person name="Clum A."/>
            <person name="Salamov A."/>
            <person name="Andreopoulos B."/>
            <person name="Cheng J.F."/>
            <person name="Woyke T."/>
            <person name="Pelin A."/>
            <person name="Henrissat B."/>
            <person name="Reynolds N.K."/>
            <person name="Benny G.L."/>
            <person name="Smith M.E."/>
            <person name="James T.Y."/>
            <person name="Grigoriev I.V."/>
        </authorList>
    </citation>
    <scope>NUCLEOTIDE SEQUENCE [LARGE SCALE GENOMIC DNA]</scope>
    <source>
        <strain evidence="8">RSA 1356</strain>
    </source>
</reference>
<proteinExistence type="inferred from homology"/>
<dbReference type="Gene3D" id="1.10.10.10">
    <property type="entry name" value="Winged helix-like DNA-binding domain superfamily/Winged helix DNA-binding domain"/>
    <property type="match status" value="3"/>
</dbReference>
<dbReference type="GO" id="GO:0006351">
    <property type="term" value="P:DNA-templated transcription"/>
    <property type="evidence" value="ECO:0007669"/>
    <property type="project" value="InterPro"/>
</dbReference>